<keyword evidence="3" id="KW-1185">Reference proteome</keyword>
<dbReference type="GO" id="GO:0071944">
    <property type="term" value="C:cell periphery"/>
    <property type="evidence" value="ECO:0000318"/>
    <property type="project" value="GO_Central"/>
</dbReference>
<evidence type="ECO:0000313" key="2">
    <source>
        <dbReference type="EMBL" id="PNW73991.1"/>
    </source>
</evidence>
<gene>
    <name evidence="2" type="ORF">CHLRE_13g580800v5</name>
</gene>
<dbReference type="AlphaFoldDB" id="A0A2K3D0D9"/>
<organism evidence="2 3">
    <name type="scientific">Chlamydomonas reinhardtii</name>
    <name type="common">Chlamydomonas smithii</name>
    <dbReference type="NCBI Taxonomy" id="3055"/>
    <lineage>
        <taxon>Eukaryota</taxon>
        <taxon>Viridiplantae</taxon>
        <taxon>Chlorophyta</taxon>
        <taxon>core chlorophytes</taxon>
        <taxon>Chlorophyceae</taxon>
        <taxon>CS clade</taxon>
        <taxon>Chlamydomonadales</taxon>
        <taxon>Chlamydomonadaceae</taxon>
        <taxon>Chlamydomonas</taxon>
    </lineage>
</organism>
<dbReference type="KEGG" id="cre:CHLRE_13g580800v5"/>
<dbReference type="GeneID" id="66056001"/>
<dbReference type="GO" id="GO:0030149">
    <property type="term" value="P:sphingolipid catabolic process"/>
    <property type="evidence" value="ECO:0000318"/>
    <property type="project" value="GO_Central"/>
</dbReference>
<reference evidence="2 3" key="1">
    <citation type="journal article" date="2007" name="Science">
        <title>The Chlamydomonas genome reveals the evolution of key animal and plant functions.</title>
        <authorList>
            <person name="Merchant S.S."/>
            <person name="Prochnik S.E."/>
            <person name="Vallon O."/>
            <person name="Harris E.H."/>
            <person name="Karpowicz S.J."/>
            <person name="Witman G.B."/>
            <person name="Terry A."/>
            <person name="Salamov A."/>
            <person name="Fritz-Laylin L.K."/>
            <person name="Marechal-Drouard L."/>
            <person name="Marshall W.F."/>
            <person name="Qu L.H."/>
            <person name="Nelson D.R."/>
            <person name="Sanderfoot A.A."/>
            <person name="Spalding M.H."/>
            <person name="Kapitonov V.V."/>
            <person name="Ren Q."/>
            <person name="Ferris P."/>
            <person name="Lindquist E."/>
            <person name="Shapiro H."/>
            <person name="Lucas S.M."/>
            <person name="Grimwood J."/>
            <person name="Schmutz J."/>
            <person name="Cardol P."/>
            <person name="Cerutti H."/>
            <person name="Chanfreau G."/>
            <person name="Chen C.L."/>
            <person name="Cognat V."/>
            <person name="Croft M.T."/>
            <person name="Dent R."/>
            <person name="Dutcher S."/>
            <person name="Fernandez E."/>
            <person name="Fukuzawa H."/>
            <person name="Gonzalez-Ballester D."/>
            <person name="Gonzalez-Halphen D."/>
            <person name="Hallmann A."/>
            <person name="Hanikenne M."/>
            <person name="Hippler M."/>
            <person name="Inwood W."/>
            <person name="Jabbari K."/>
            <person name="Kalanon M."/>
            <person name="Kuras R."/>
            <person name="Lefebvre P.A."/>
            <person name="Lemaire S.D."/>
            <person name="Lobanov A.V."/>
            <person name="Lohr M."/>
            <person name="Manuell A."/>
            <person name="Meier I."/>
            <person name="Mets L."/>
            <person name="Mittag M."/>
            <person name="Mittelmeier T."/>
            <person name="Moroney J.V."/>
            <person name="Moseley J."/>
            <person name="Napoli C."/>
            <person name="Nedelcu A.M."/>
            <person name="Niyogi K."/>
            <person name="Novoselov S.V."/>
            <person name="Paulsen I.T."/>
            <person name="Pazour G."/>
            <person name="Purton S."/>
            <person name="Ral J.P."/>
            <person name="Riano-Pachon D.M."/>
            <person name="Riekhof W."/>
            <person name="Rymarquis L."/>
            <person name="Schroda M."/>
            <person name="Stern D."/>
            <person name="Umen J."/>
            <person name="Willows R."/>
            <person name="Wilson N."/>
            <person name="Zimmer S.L."/>
            <person name="Allmer J."/>
            <person name="Balk J."/>
            <person name="Bisova K."/>
            <person name="Chen C.J."/>
            <person name="Elias M."/>
            <person name="Gendler K."/>
            <person name="Hauser C."/>
            <person name="Lamb M.R."/>
            <person name="Ledford H."/>
            <person name="Long J.C."/>
            <person name="Minagawa J."/>
            <person name="Page M.D."/>
            <person name="Pan J."/>
            <person name="Pootakham W."/>
            <person name="Roje S."/>
            <person name="Rose A."/>
            <person name="Stahlberg E."/>
            <person name="Terauchi A.M."/>
            <person name="Yang P."/>
            <person name="Ball S."/>
            <person name="Bowler C."/>
            <person name="Dieckmann C.L."/>
            <person name="Gladyshev V.N."/>
            <person name="Green P."/>
            <person name="Jorgensen R."/>
            <person name="Mayfield S."/>
            <person name="Mueller-Roeber B."/>
            <person name="Rajamani S."/>
            <person name="Sayre R.T."/>
            <person name="Brokstein P."/>
            <person name="Dubchak I."/>
            <person name="Goodstein D."/>
            <person name="Hornick L."/>
            <person name="Huang Y.W."/>
            <person name="Jhaveri J."/>
            <person name="Luo Y."/>
            <person name="Martinez D."/>
            <person name="Ngau W.C."/>
            <person name="Otillar B."/>
            <person name="Poliakov A."/>
            <person name="Porter A."/>
            <person name="Szajkowski L."/>
            <person name="Werner G."/>
            <person name="Zhou K."/>
            <person name="Grigoriev I.V."/>
            <person name="Rokhsar D.S."/>
            <person name="Grossman A.R."/>
        </authorList>
    </citation>
    <scope>NUCLEOTIDE SEQUENCE [LARGE SCALE GENOMIC DNA]</scope>
    <source>
        <strain evidence="3">CC-503</strain>
    </source>
</reference>
<dbReference type="RefSeq" id="XP_042917538.1">
    <property type="nucleotide sequence ID" value="XM_043069561.1"/>
</dbReference>
<dbReference type="OrthoDB" id="556776at2759"/>
<dbReference type="GO" id="GO:0004620">
    <property type="term" value="F:phospholipase activity"/>
    <property type="evidence" value="ECO:0000318"/>
    <property type="project" value="GO_Central"/>
</dbReference>
<dbReference type="GO" id="GO:0046513">
    <property type="term" value="P:ceramide biosynthetic process"/>
    <property type="evidence" value="ECO:0000318"/>
    <property type="project" value="GO_Central"/>
</dbReference>
<dbReference type="GO" id="GO:0005783">
    <property type="term" value="C:endoplasmic reticulum"/>
    <property type="evidence" value="ECO:0000318"/>
    <property type="project" value="GO_Central"/>
</dbReference>
<dbReference type="Gramene" id="PNW73991">
    <property type="protein sequence ID" value="PNW73991"/>
    <property type="gene ID" value="CHLRE_13g580800v5"/>
</dbReference>
<evidence type="ECO:0000313" key="3">
    <source>
        <dbReference type="Proteomes" id="UP000006906"/>
    </source>
</evidence>
<dbReference type="Proteomes" id="UP000006906">
    <property type="component" value="Chromosome 13"/>
</dbReference>
<sequence length="639" mass="66732">MAQHWMGPQLWRGLNLRQRRQMLCTAASLAPHHHGALRGVLAACGCTVTPPVMAAAAAVGNWDACKLLAAQYGCPRDAGVCRAAAASGSYAGLQWASRGEQEEEAEEGWADPHDSVSTSSEPLALMLAACRGGRLELMAELEETRAYDPACEDMDDNINDQLRLLHAAVDYYCISESRAATAPRGCSSSTGRRGGSGSRSGSSSLGRRGQGQQGAAATGEEVLEAVMDRLGGEPAAMGLIHLVSRCPLPVLQRFYDRVLGLGGHDDDVGAGRDGGGAGGDDWEAKTEWMLREKLGKGWGWDTVADAPSRWRAAAERPDFVTARLPRLAAHGVVINTREGAVAAASGAAEAGRVEALQHVLGEVCPRLELPAAEVAAEAEVLEAALEGGSAAVCVVLQEHGVAFSLCDVRSAAGLGHVELVRWLASTPGAVRVAGAAGAGDTEAREAWCWVFSRVAEAGCDVPLLRVLHERCGAAVDLVAVAAGGSVEQLEWAAAVLRASGREPMALSVDELWRVANAWGNTTTADWLVTAGLVPLPALEYICGRIREERDNSGTASAAGGVAWWLNAMKRSEVAASAGGAAGAAAARGAADAARAAMWRQLVGAAQQRTAAAAGGREQLRWLQQMQRDAAPVAARGRRH</sequence>
<dbReference type="PANTHER" id="PTHR12393">
    <property type="entry name" value="SPHINGOMYELIN PHOSPHODIESTERASE RELATED"/>
    <property type="match status" value="1"/>
</dbReference>
<protein>
    <recommendedName>
        <fullName evidence="4">Ankyrin repeat domain-containing protein</fullName>
    </recommendedName>
</protein>
<dbReference type="GO" id="GO:0016020">
    <property type="term" value="C:membrane"/>
    <property type="evidence" value="ECO:0000318"/>
    <property type="project" value="GO_Central"/>
</dbReference>
<evidence type="ECO:0008006" key="4">
    <source>
        <dbReference type="Google" id="ProtNLM"/>
    </source>
</evidence>
<dbReference type="EMBL" id="CM008974">
    <property type="protein sequence ID" value="PNW73991.1"/>
    <property type="molecule type" value="Genomic_DNA"/>
</dbReference>
<evidence type="ECO:0000256" key="1">
    <source>
        <dbReference type="SAM" id="MobiDB-lite"/>
    </source>
</evidence>
<feature type="region of interest" description="Disordered" evidence="1">
    <location>
        <begin position="182"/>
        <end position="217"/>
    </location>
</feature>
<dbReference type="InParanoid" id="A0A2K3D0D9"/>
<dbReference type="PANTHER" id="PTHR12393:SF6">
    <property type="entry name" value="SPHINGOMYELIN PHOSPHODIESTERASE 2"/>
    <property type="match status" value="1"/>
</dbReference>
<accession>A0A2K3D0D9</accession>
<name>A0A2K3D0D9_CHLRE</name>
<proteinExistence type="predicted"/>